<name>A0A3P1B2K6_9FLAO</name>
<keyword evidence="5" id="KW-1185">Reference proteome</keyword>
<evidence type="ECO:0000313" key="5">
    <source>
        <dbReference type="Proteomes" id="UP000268372"/>
    </source>
</evidence>
<evidence type="ECO:0000313" key="4">
    <source>
        <dbReference type="EMBL" id="RRA94902.1"/>
    </source>
</evidence>
<dbReference type="OrthoDB" id="849076at2"/>
<protein>
    <submittedName>
        <fullName evidence="4">T9SS C-terminal target domain-containing protein</fullName>
    </submittedName>
</protein>
<evidence type="ECO:0000256" key="1">
    <source>
        <dbReference type="ARBA" id="ARBA00022729"/>
    </source>
</evidence>
<feature type="domain" description="Secretion system C-terminal sorting" evidence="3">
    <location>
        <begin position="258"/>
        <end position="329"/>
    </location>
</feature>
<accession>A0A3P1B2K6</accession>
<feature type="chain" id="PRO_5017973326" evidence="2">
    <location>
        <begin position="21"/>
        <end position="331"/>
    </location>
</feature>
<dbReference type="NCBIfam" id="TIGR04183">
    <property type="entry name" value="Por_Secre_tail"/>
    <property type="match status" value="1"/>
</dbReference>
<keyword evidence="1 2" id="KW-0732">Signal</keyword>
<gene>
    <name evidence="4" type="ORF">EG242_07775</name>
</gene>
<evidence type="ECO:0000256" key="2">
    <source>
        <dbReference type="SAM" id="SignalP"/>
    </source>
</evidence>
<dbReference type="Pfam" id="PF18962">
    <property type="entry name" value="Por_Secre_tail"/>
    <property type="match status" value="1"/>
</dbReference>
<dbReference type="InterPro" id="IPR026444">
    <property type="entry name" value="Secre_tail"/>
</dbReference>
<reference evidence="4 5" key="1">
    <citation type="submission" date="2018-11" db="EMBL/GenBank/DDBJ databases">
        <title>Flavobacterium sp. nov., YIM 102796 draft genome.</title>
        <authorList>
            <person name="Li G."/>
            <person name="Jiang Y."/>
        </authorList>
    </citation>
    <scope>NUCLEOTIDE SEQUENCE [LARGE SCALE GENOMIC DNA]</scope>
    <source>
        <strain evidence="4 5">YIM 102796</strain>
    </source>
</reference>
<organism evidence="4 5">
    <name type="scientific">Paenimyroides viscosum</name>
    <dbReference type="NCBI Taxonomy" id="2488729"/>
    <lineage>
        <taxon>Bacteria</taxon>
        <taxon>Pseudomonadati</taxon>
        <taxon>Bacteroidota</taxon>
        <taxon>Flavobacteriia</taxon>
        <taxon>Flavobacteriales</taxon>
        <taxon>Flavobacteriaceae</taxon>
        <taxon>Paenimyroides</taxon>
    </lineage>
</organism>
<comment type="caution">
    <text evidence="4">The sequence shown here is derived from an EMBL/GenBank/DDBJ whole genome shotgun (WGS) entry which is preliminary data.</text>
</comment>
<dbReference type="EMBL" id="RQTJ01000013">
    <property type="protein sequence ID" value="RRA94902.1"/>
    <property type="molecule type" value="Genomic_DNA"/>
</dbReference>
<sequence>MKKNTFLLITYLLTAPFGIAQVLYTEDFNSYPATHLNPDYTGTIAGQGDWVVRKSNNNSTVTAMVTPESGKGNVLTVTTNDTSPQNISINQDDGIFNVLWNSRTAGNNVLKLEYEFNGSGSFIARGGIGQGEGALVNGFVFASINNKYEILSYHLNSDIPTSTLKQYDATTFPYNMWIKAELFIDYNARKVYFYIPTLNLFIVDVETKYLALTKIMFFLNNLELGTVVKYDNIKLTALQSVPSYILNVNEFVSSKFNIFPNPSTNIVNIANSENILVEKITVYDVVGKQLNTQNFNNQAQIQLNVEGLASGTYMLHIQTNAGIAVKKMIKK</sequence>
<dbReference type="Proteomes" id="UP000268372">
    <property type="component" value="Unassembled WGS sequence"/>
</dbReference>
<evidence type="ECO:0000259" key="3">
    <source>
        <dbReference type="Pfam" id="PF18962"/>
    </source>
</evidence>
<dbReference type="AlphaFoldDB" id="A0A3P1B2K6"/>
<proteinExistence type="predicted"/>
<dbReference type="RefSeq" id="WP_124899326.1">
    <property type="nucleotide sequence ID" value="NZ_RQTJ01000013.1"/>
</dbReference>
<feature type="signal peptide" evidence="2">
    <location>
        <begin position="1"/>
        <end position="20"/>
    </location>
</feature>